<gene>
    <name evidence="22" type="ORF">RSPPHO_02229</name>
</gene>
<dbReference type="InterPro" id="IPR035965">
    <property type="entry name" value="PAS-like_dom_sf"/>
</dbReference>
<dbReference type="Gene3D" id="3.30.450.40">
    <property type="match status" value="1"/>
</dbReference>
<dbReference type="HOGENOM" id="CLU_360883_0_0_5"/>
<dbReference type="eggNOG" id="COG0558">
    <property type="taxonomic scope" value="Bacteria"/>
</dbReference>
<dbReference type="SUPFAM" id="SSF55785">
    <property type="entry name" value="PYP-like sensor domain (PAS domain)"/>
    <property type="match status" value="1"/>
</dbReference>
<evidence type="ECO:0000256" key="1">
    <source>
        <dbReference type="ARBA" id="ARBA00000085"/>
    </source>
</evidence>
<dbReference type="Gene3D" id="1.20.120.1760">
    <property type="match status" value="1"/>
</dbReference>
<evidence type="ECO:0000256" key="13">
    <source>
        <dbReference type="ARBA" id="ARBA00023209"/>
    </source>
</evidence>
<dbReference type="InterPro" id="IPR050324">
    <property type="entry name" value="CDP-alcohol_PTase-I"/>
</dbReference>
<keyword evidence="9 19" id="KW-0812">Transmembrane</keyword>
<dbReference type="GO" id="GO:0046474">
    <property type="term" value="P:glycerophospholipid biosynthetic process"/>
    <property type="evidence" value="ECO:0007669"/>
    <property type="project" value="TreeGrafter"/>
</dbReference>
<keyword evidence="13" id="KW-0594">Phospholipid biosynthesis</keyword>
<comment type="pathway">
    <text evidence="4">Lipid metabolism.</text>
</comment>
<proteinExistence type="inferred from homology"/>
<evidence type="ECO:0000256" key="18">
    <source>
        <dbReference type="SAM" id="MobiDB-lite"/>
    </source>
</evidence>
<keyword evidence="14" id="KW-1208">Phospholipid metabolism</keyword>
<dbReference type="InterPro" id="IPR048254">
    <property type="entry name" value="CDP_ALCOHOL_P_TRANSF_CS"/>
</dbReference>
<dbReference type="SMART" id="SM00388">
    <property type="entry name" value="HisKA"/>
    <property type="match status" value="1"/>
</dbReference>
<evidence type="ECO:0000256" key="8">
    <source>
        <dbReference type="ARBA" id="ARBA00022679"/>
    </source>
</evidence>
<evidence type="ECO:0000256" key="3">
    <source>
        <dbReference type="ARBA" id="ARBA00005042"/>
    </source>
</evidence>
<evidence type="ECO:0000256" key="10">
    <source>
        <dbReference type="ARBA" id="ARBA00022989"/>
    </source>
</evidence>
<dbReference type="RefSeq" id="WP_014415489.1">
    <property type="nucleotide sequence ID" value="NC_017059.1"/>
</dbReference>
<evidence type="ECO:0000256" key="7">
    <source>
        <dbReference type="ARBA" id="ARBA00022516"/>
    </source>
</evidence>
<evidence type="ECO:0000259" key="21">
    <source>
        <dbReference type="SMART" id="SM00388"/>
    </source>
</evidence>
<evidence type="ECO:0000313" key="23">
    <source>
        <dbReference type="Proteomes" id="UP000033220"/>
    </source>
</evidence>
<dbReference type="PROSITE" id="PS00379">
    <property type="entry name" value="CDP_ALCOHOL_P_TRANSF"/>
    <property type="match status" value="1"/>
</dbReference>
<evidence type="ECO:0000313" key="22">
    <source>
        <dbReference type="EMBL" id="CCG08855.1"/>
    </source>
</evidence>
<keyword evidence="11" id="KW-0443">Lipid metabolism</keyword>
<evidence type="ECO:0000256" key="15">
    <source>
        <dbReference type="ARBA" id="ARBA00048586"/>
    </source>
</evidence>
<evidence type="ECO:0000256" key="2">
    <source>
        <dbReference type="ARBA" id="ARBA00004141"/>
    </source>
</evidence>
<feature type="transmembrane region" description="Helical" evidence="19">
    <location>
        <begin position="157"/>
        <end position="174"/>
    </location>
</feature>
<feature type="transmembrane region" description="Helical" evidence="19">
    <location>
        <begin position="31"/>
        <end position="51"/>
    </location>
</feature>
<dbReference type="EC" id="2.7.8.5" evidence="16"/>
<comment type="catalytic activity">
    <reaction evidence="15">
        <text>a CDP-1,2-diacyl-sn-glycerol + sn-glycerol 3-phosphate = a 1,2-diacyl-sn-glycero-3-phospho-(1'-sn-glycero-3'-phosphate) + CMP + H(+)</text>
        <dbReference type="Rhea" id="RHEA:12593"/>
        <dbReference type="ChEBI" id="CHEBI:15378"/>
        <dbReference type="ChEBI" id="CHEBI:57597"/>
        <dbReference type="ChEBI" id="CHEBI:58332"/>
        <dbReference type="ChEBI" id="CHEBI:60110"/>
        <dbReference type="ChEBI" id="CHEBI:60377"/>
        <dbReference type="EC" id="2.7.8.5"/>
    </reaction>
</comment>
<comment type="pathway">
    <text evidence="3">Phospholipid metabolism; phosphatidylglycerol biosynthesis; phosphatidylglycerol from CDP-diacylglycerol: step 1/2.</text>
</comment>
<dbReference type="InterPro" id="IPR043130">
    <property type="entry name" value="CDP-OH_PTrfase_TM_dom"/>
</dbReference>
<comment type="subcellular location">
    <subcellularLocation>
        <location evidence="2">Membrane</location>
        <topology evidence="2">Multi-pass membrane protein</topology>
    </subcellularLocation>
</comment>
<dbReference type="SUPFAM" id="SSF47384">
    <property type="entry name" value="Homodimeric domain of signal transducing histidine kinase"/>
    <property type="match status" value="1"/>
</dbReference>
<evidence type="ECO:0000256" key="12">
    <source>
        <dbReference type="ARBA" id="ARBA00023136"/>
    </source>
</evidence>
<dbReference type="InterPro" id="IPR003018">
    <property type="entry name" value="GAF"/>
</dbReference>
<feature type="transmembrane region" description="Helical" evidence="19">
    <location>
        <begin position="133"/>
        <end position="151"/>
    </location>
</feature>
<feature type="domain" description="GAF" evidence="20">
    <location>
        <begin position="289"/>
        <end position="439"/>
    </location>
</feature>
<dbReference type="InterPro" id="IPR003661">
    <property type="entry name" value="HisK_dim/P_dom"/>
</dbReference>
<evidence type="ECO:0000256" key="16">
    <source>
        <dbReference type="NCBIfam" id="TIGR00560"/>
    </source>
</evidence>
<accession>H6SLJ0</accession>
<evidence type="ECO:0000256" key="19">
    <source>
        <dbReference type="SAM" id="Phobius"/>
    </source>
</evidence>
<dbReference type="NCBIfam" id="TIGR00560">
    <property type="entry name" value="pgsA"/>
    <property type="match status" value="1"/>
</dbReference>
<dbReference type="SUPFAM" id="SSF55781">
    <property type="entry name" value="GAF domain-like"/>
    <property type="match status" value="1"/>
</dbReference>
<feature type="domain" description="Signal transduction histidine kinase dimerisation/phosphoacceptor" evidence="21">
    <location>
        <begin position="582"/>
        <end position="650"/>
    </location>
</feature>
<dbReference type="InterPro" id="IPR004570">
    <property type="entry name" value="Phosphatidylglycerol_P_synth"/>
</dbReference>
<name>H6SLJ0_PARPM</name>
<organism evidence="22 23">
    <name type="scientific">Pararhodospirillum photometricum DSM 122</name>
    <dbReference type="NCBI Taxonomy" id="1150469"/>
    <lineage>
        <taxon>Bacteria</taxon>
        <taxon>Pseudomonadati</taxon>
        <taxon>Pseudomonadota</taxon>
        <taxon>Alphaproteobacteria</taxon>
        <taxon>Rhodospirillales</taxon>
        <taxon>Rhodospirillaceae</taxon>
        <taxon>Pararhodospirillum</taxon>
    </lineage>
</organism>
<sequence length="775" mass="84767">MLTLPNVLTLARIVVIPVMVALFYIDAPAARWVNGTLFIAAAITDFFDGWLARRSNQVSRLGRFLDPIADKLLVAAVLMMLVGVGHISPWSYPAAVVILMREILVSGLREFLAEIQVIMPVTRLAKWKTTVQLVALAVLILGPLPGLGLPVSLLGELLLWVAATMTLITGYDYLRLGLRYMGPEHDQPAPPKKSGAHVPLTPPAPDAPPVNEGPGEAAPPQFFVILALSLSRPWAGAIGETMSERPEASAPSQTGEETALSLLHSAPLALTHFMTWQKRIVTSLLRTRDLQTTLETLVHLIEDLNPGVLCTVMRLSDNRLFFAAGPSFPDFYHEAVDGVEIGEGVGSCGTAAFRGETVIVENLYSHPYWANFRGLMSAVGVASCWSEPVRTHEGRILGTFALYRRKPHIPSAQELEQIKVFADLTAIFMEFCAADQTRQITEQRLLHVVADIPGALYEFRLTRDGTMSLPFLSEGIRRLTGHALGPVVPDARALLMNIATGDRRAALLDSILHSAQTLTPWASDLPLPGDDGPRWLRCEARPRRHPDGSVVWAGVMTDITRDKQKAQQDHATTTALAQTNAALEGFVTTAAEDLSDPLRMIAGFLALLRRRLAPVMDEETREVIDFAVENAQRLEDHVGTLLAYTQSQNEPEAVVALDTVLAESLTLLCTRHPRVNERLRVETPLPSVVGRKTQLILVFQAVLEAFLRPPFTGVTLRTREGESDWEITFASADLRVSGDLPLGLAMARHILTAHQGSLSLEAGRATLRLLKKGEG</sequence>
<feature type="transmembrane region" description="Helical" evidence="19">
    <location>
        <begin position="7"/>
        <end position="25"/>
    </location>
</feature>
<evidence type="ECO:0000256" key="17">
    <source>
        <dbReference type="RuleBase" id="RU003750"/>
    </source>
</evidence>
<dbReference type="KEGG" id="rpm:RSPPHO_02229"/>
<dbReference type="GO" id="GO:0000155">
    <property type="term" value="F:phosphorelay sensor kinase activity"/>
    <property type="evidence" value="ECO:0007669"/>
    <property type="project" value="InterPro"/>
</dbReference>
<dbReference type="InterPro" id="IPR029016">
    <property type="entry name" value="GAF-like_dom_sf"/>
</dbReference>
<keyword evidence="7" id="KW-0444">Lipid biosynthesis</keyword>
<dbReference type="SMART" id="SM00065">
    <property type="entry name" value="GAF"/>
    <property type="match status" value="1"/>
</dbReference>
<dbReference type="Pfam" id="PF13185">
    <property type="entry name" value="GAF_2"/>
    <property type="match status" value="1"/>
</dbReference>
<dbReference type="Proteomes" id="UP000033220">
    <property type="component" value="Chromosome DSM 122"/>
</dbReference>
<keyword evidence="8 17" id="KW-0808">Transferase</keyword>
<evidence type="ECO:0000259" key="20">
    <source>
        <dbReference type="SMART" id="SM00065"/>
    </source>
</evidence>
<evidence type="ECO:0000256" key="4">
    <source>
        <dbReference type="ARBA" id="ARBA00005189"/>
    </source>
</evidence>
<keyword evidence="12 19" id="KW-0472">Membrane</keyword>
<dbReference type="PANTHER" id="PTHR14269">
    <property type="entry name" value="CDP-DIACYLGLYCEROL--GLYCEROL-3-PHOSPHATE 3-PHOSPHATIDYLTRANSFERASE-RELATED"/>
    <property type="match status" value="1"/>
</dbReference>
<dbReference type="EMBL" id="HE663493">
    <property type="protein sequence ID" value="CCG08855.1"/>
    <property type="molecule type" value="Genomic_DNA"/>
</dbReference>
<dbReference type="Pfam" id="PF01066">
    <property type="entry name" value="CDP-OH_P_transf"/>
    <property type="match status" value="1"/>
</dbReference>
<keyword evidence="23" id="KW-1185">Reference proteome</keyword>
<protein>
    <recommendedName>
        <fullName evidence="6 16">CDP-diacylglycerol--glycerol-3-phosphate 3-phosphatidyltransferase</fullName>
        <ecNumber evidence="16">2.7.8.5</ecNumber>
    </recommendedName>
</protein>
<reference evidence="22 23" key="1">
    <citation type="submission" date="2012-02" db="EMBL/GenBank/DDBJ databases">
        <title>Shotgun genome sequence of Phaeospirillum photometricum DSM 122.</title>
        <authorList>
            <person name="Duquesne K."/>
            <person name="Sturgis J."/>
        </authorList>
    </citation>
    <scope>NUCLEOTIDE SEQUENCE [LARGE SCALE GENOMIC DNA]</scope>
    <source>
        <strain evidence="23">DSM122</strain>
    </source>
</reference>
<dbReference type="PANTHER" id="PTHR14269:SF62">
    <property type="entry name" value="CDP-DIACYLGLYCEROL--GLYCEROL-3-PHOSPHATE 3-PHOSPHATIDYLTRANSFERASE 1, CHLOROPLASTIC"/>
    <property type="match status" value="1"/>
</dbReference>
<feature type="region of interest" description="Disordered" evidence="18">
    <location>
        <begin position="185"/>
        <end position="213"/>
    </location>
</feature>
<dbReference type="InterPro" id="IPR036097">
    <property type="entry name" value="HisK_dim/P_sf"/>
</dbReference>
<comment type="similarity">
    <text evidence="5 17">Belongs to the CDP-alcohol phosphatidyltransferase class-I family.</text>
</comment>
<dbReference type="GO" id="GO:0008444">
    <property type="term" value="F:CDP-diacylglycerol-glycerol-3-phosphate 3-phosphatidyltransferase activity"/>
    <property type="evidence" value="ECO:0007669"/>
    <property type="project" value="UniProtKB-UniRule"/>
</dbReference>
<evidence type="ECO:0000256" key="6">
    <source>
        <dbReference type="ARBA" id="ARBA00014944"/>
    </source>
</evidence>
<evidence type="ECO:0000256" key="5">
    <source>
        <dbReference type="ARBA" id="ARBA00010441"/>
    </source>
</evidence>
<feature type="transmembrane region" description="Helical" evidence="19">
    <location>
        <begin position="72"/>
        <end position="88"/>
    </location>
</feature>
<dbReference type="InterPro" id="IPR000462">
    <property type="entry name" value="CDP-OH_P_trans"/>
</dbReference>
<dbReference type="Gene3D" id="1.10.287.130">
    <property type="match status" value="1"/>
</dbReference>
<dbReference type="eggNOG" id="COG2203">
    <property type="taxonomic scope" value="Bacteria"/>
</dbReference>
<dbReference type="OrthoDB" id="9796672at2"/>
<evidence type="ECO:0000256" key="9">
    <source>
        <dbReference type="ARBA" id="ARBA00022692"/>
    </source>
</evidence>
<dbReference type="Gene3D" id="3.30.450.20">
    <property type="entry name" value="PAS domain"/>
    <property type="match status" value="1"/>
</dbReference>
<dbReference type="AlphaFoldDB" id="H6SLJ0"/>
<dbReference type="STRING" id="1150469.RSPPHO_02229"/>
<dbReference type="eggNOG" id="COG4251">
    <property type="taxonomic scope" value="Bacteria"/>
</dbReference>
<comment type="catalytic activity">
    <reaction evidence="1">
        <text>ATP + protein L-histidine = ADP + protein N-phospho-L-histidine.</text>
        <dbReference type="EC" id="2.7.13.3"/>
    </reaction>
</comment>
<evidence type="ECO:0000256" key="14">
    <source>
        <dbReference type="ARBA" id="ARBA00023264"/>
    </source>
</evidence>
<evidence type="ECO:0000256" key="11">
    <source>
        <dbReference type="ARBA" id="ARBA00023098"/>
    </source>
</evidence>
<dbReference type="PATRIC" id="fig|1150469.3.peg.2505"/>
<dbReference type="GO" id="GO:0016020">
    <property type="term" value="C:membrane"/>
    <property type="evidence" value="ECO:0007669"/>
    <property type="project" value="UniProtKB-SubCell"/>
</dbReference>
<keyword evidence="10 19" id="KW-1133">Transmembrane helix</keyword>